<feature type="compositionally biased region" description="Low complexity" evidence="1">
    <location>
        <begin position="474"/>
        <end position="486"/>
    </location>
</feature>
<feature type="region of interest" description="Disordered" evidence="1">
    <location>
        <begin position="1"/>
        <end position="29"/>
    </location>
</feature>
<feature type="compositionally biased region" description="Basic and acidic residues" evidence="1">
    <location>
        <begin position="17"/>
        <end position="29"/>
    </location>
</feature>
<protein>
    <submittedName>
        <fullName evidence="2">Uncharacterized protein</fullName>
    </submittedName>
</protein>
<name>A0A4Z0BZU8_9BURK</name>
<dbReference type="Proteomes" id="UP000297564">
    <property type="component" value="Unassembled WGS sequence"/>
</dbReference>
<keyword evidence="3" id="KW-1185">Reference proteome</keyword>
<sequence>MQPTSHHSPRPSFDASPRPDRKAVVDKASSHTVGQLADALRAQGVPQDWELRLRRDDVLVARAPAHADLLGGDAPLKLAERFVRVIQLVAERAPKDLSAGAELDLVLGDPGAARRPLRMADLDAVAALAPDGPEMGYDGKHAPREHPLARRLAAMAAVLKDKPAHPLSLDKVGRKGSDDVTGFLTPWYGAAATLGRACADDSAGQPPLTPEAMREAFPLNQRSSLLAALHVSLVEAPQWMAHPDETRVKAAQAQVAADPMFLATQRWMFHLARAFGPEEFMPPPQQERARAIAGVVAAWARPSDWRTLSDERRGAQLRDLALDLAECDKLDVGRMRWELVNRPGGPLVSQPGSDSAIQLNTGWAHLDDEAACVAELLLAHQGQYQLNLMKDLMSGVLGPKEAEYEMARVFVATGALGSLRPDEVADLNGITFGEAQEWLQAFPSVVHALASTRAVLSAVSERERAPDAEPDADPQPASASSSSVSI</sequence>
<dbReference type="EMBL" id="SMLL01000001">
    <property type="protein sequence ID" value="TFZ04887.1"/>
    <property type="molecule type" value="Genomic_DNA"/>
</dbReference>
<organism evidence="2 3">
    <name type="scientific">Ramlibacter rhizophilus</name>
    <dbReference type="NCBI Taxonomy" id="1781167"/>
    <lineage>
        <taxon>Bacteria</taxon>
        <taxon>Pseudomonadati</taxon>
        <taxon>Pseudomonadota</taxon>
        <taxon>Betaproteobacteria</taxon>
        <taxon>Burkholderiales</taxon>
        <taxon>Comamonadaceae</taxon>
        <taxon>Ramlibacter</taxon>
    </lineage>
</organism>
<proteinExistence type="predicted"/>
<evidence type="ECO:0000313" key="3">
    <source>
        <dbReference type="Proteomes" id="UP000297564"/>
    </source>
</evidence>
<feature type="region of interest" description="Disordered" evidence="1">
    <location>
        <begin position="459"/>
        <end position="486"/>
    </location>
</feature>
<reference evidence="2 3" key="1">
    <citation type="submission" date="2019-03" db="EMBL/GenBank/DDBJ databases">
        <title>Ramlibacter rhizophilus CCTCC AB2015357, whole genome shotgun sequence.</title>
        <authorList>
            <person name="Zhang X."/>
            <person name="Feng G."/>
            <person name="Zhu H."/>
        </authorList>
    </citation>
    <scope>NUCLEOTIDE SEQUENCE [LARGE SCALE GENOMIC DNA]</scope>
    <source>
        <strain evidence="2 3">CCTCC AB2015357</strain>
    </source>
</reference>
<gene>
    <name evidence="2" type="ORF">EZ242_03835</name>
</gene>
<dbReference type="AlphaFoldDB" id="A0A4Z0BZU8"/>
<comment type="caution">
    <text evidence="2">The sequence shown here is derived from an EMBL/GenBank/DDBJ whole genome shotgun (WGS) entry which is preliminary data.</text>
</comment>
<evidence type="ECO:0000256" key="1">
    <source>
        <dbReference type="SAM" id="MobiDB-lite"/>
    </source>
</evidence>
<accession>A0A4Z0BZU8</accession>
<evidence type="ECO:0000313" key="2">
    <source>
        <dbReference type="EMBL" id="TFZ04887.1"/>
    </source>
</evidence>
<dbReference type="RefSeq" id="WP_135283770.1">
    <property type="nucleotide sequence ID" value="NZ_SMLL01000001.1"/>
</dbReference>